<dbReference type="GO" id="GO:0018169">
    <property type="term" value="F:ribosomal S6-glutamic acid ligase activity"/>
    <property type="evidence" value="ECO:0007669"/>
    <property type="project" value="TreeGrafter"/>
</dbReference>
<organism evidence="5 6">
    <name type="scientific">Aliicoccus persicus</name>
    <dbReference type="NCBI Taxonomy" id="930138"/>
    <lineage>
        <taxon>Bacteria</taxon>
        <taxon>Bacillati</taxon>
        <taxon>Bacillota</taxon>
        <taxon>Bacilli</taxon>
        <taxon>Bacillales</taxon>
        <taxon>Staphylococcaceae</taxon>
        <taxon>Aliicoccus</taxon>
    </lineage>
</organism>
<dbReference type="Proteomes" id="UP000243605">
    <property type="component" value="Unassembled WGS sequence"/>
</dbReference>
<evidence type="ECO:0000259" key="3">
    <source>
        <dbReference type="PROSITE" id="PS50975"/>
    </source>
</evidence>
<evidence type="ECO:0000256" key="2">
    <source>
        <dbReference type="PROSITE-ProRule" id="PRU00520"/>
    </source>
</evidence>
<keyword evidence="1" id="KW-0067">ATP-binding</keyword>
<evidence type="ECO:0000313" key="6">
    <source>
        <dbReference type="Proteomes" id="UP000243605"/>
    </source>
</evidence>
<dbReference type="Pfam" id="PF02786">
    <property type="entry name" value="CPSase_L_D2"/>
    <property type="match status" value="1"/>
</dbReference>
<keyword evidence="6" id="KW-1185">Reference proteome</keyword>
<dbReference type="PROSITE" id="PS50975">
    <property type="entry name" value="ATP_GRASP"/>
    <property type="match status" value="1"/>
</dbReference>
<dbReference type="GO" id="GO:0005524">
    <property type="term" value="F:ATP binding"/>
    <property type="evidence" value="ECO:0007669"/>
    <property type="project" value="UniProtKB-UniRule"/>
</dbReference>
<proteinExistence type="predicted"/>
<dbReference type="GO" id="GO:0046872">
    <property type="term" value="F:metal ion binding"/>
    <property type="evidence" value="ECO:0007669"/>
    <property type="project" value="InterPro"/>
</dbReference>
<name>A0A662Z2D9_9STAP</name>
<dbReference type="InterPro" id="IPR001792">
    <property type="entry name" value="Acylphosphatase-like_dom"/>
</dbReference>
<dbReference type="EMBL" id="FOIT01000002">
    <property type="protein sequence ID" value="SEV94576.1"/>
    <property type="molecule type" value="Genomic_DNA"/>
</dbReference>
<dbReference type="PANTHER" id="PTHR21621">
    <property type="entry name" value="RIBOSOMAL PROTEIN S6 MODIFICATION PROTEIN"/>
    <property type="match status" value="1"/>
</dbReference>
<sequence length="483" mass="54710">MSTEPIPKYPQRMLDSVSGFELDALLIAMEGYRRGLTLKYYKEASNVPNIVVHKSKKSLRKLVFSLSDGEKTHFFYRSRGDKVTESMFNICHDKKKTIDKFKAAGVSIAESEEFHVNEVDDIRTYAEKIGYPVVIKPTEGTMGKGVFTNIMSSDEVDEIIQHYKKNIVYKRVLVEKHYFGKEYRMHTIGDTMFSAVNRIPANVTGDGLSTISELIDAKNKERKKNPYLKKKPIKRDYEMKRRLKELNLSEDSVLPKGEQVFIKNLTNLSSGGEGIDETHLISDEVKEMAVRALKSVDGMVQGGVDVIISPDDPTKCIVLEINATAEMPFHMYPTEGAPVNLAAAVIDFYFPETKGAKKHNFYFDINDIDQALKSSVVDDVTIGQPTVENDRVWVYEVHANVLTPGYLERVRLAAVKLGVTGYIKKVDNKNALLILGLNEASKLDTFMKRIQQKYMKTVVQSVEKTKELDLDTFMTRSFIVVNE</sequence>
<dbReference type="Gene3D" id="3.30.470.20">
    <property type="entry name" value="ATP-grasp fold, B domain"/>
    <property type="match status" value="1"/>
</dbReference>
<evidence type="ECO:0000313" key="5">
    <source>
        <dbReference type="EMBL" id="SEV94576.1"/>
    </source>
</evidence>
<feature type="domain" description="Acylphosphatase-like" evidence="4">
    <location>
        <begin position="392"/>
        <end position="482"/>
    </location>
</feature>
<dbReference type="GO" id="GO:0009432">
    <property type="term" value="P:SOS response"/>
    <property type="evidence" value="ECO:0007669"/>
    <property type="project" value="TreeGrafter"/>
</dbReference>
<dbReference type="Gene3D" id="3.30.1490.20">
    <property type="entry name" value="ATP-grasp fold, A domain"/>
    <property type="match status" value="1"/>
</dbReference>
<keyword evidence="5" id="KW-0436">Ligase</keyword>
<dbReference type="RefSeq" id="WP_091474371.1">
    <property type="nucleotide sequence ID" value="NZ_FOIT01000002.1"/>
</dbReference>
<dbReference type="InterPro" id="IPR013815">
    <property type="entry name" value="ATP_grasp_subdomain_1"/>
</dbReference>
<dbReference type="SUPFAM" id="SSF56059">
    <property type="entry name" value="Glutathione synthetase ATP-binding domain-like"/>
    <property type="match status" value="1"/>
</dbReference>
<reference evidence="5 6" key="1">
    <citation type="submission" date="2016-10" db="EMBL/GenBank/DDBJ databases">
        <authorList>
            <person name="Varghese N."/>
            <person name="Submissions S."/>
        </authorList>
    </citation>
    <scope>NUCLEOTIDE SEQUENCE [LARGE SCALE GENOMIC DNA]</scope>
    <source>
        <strain evidence="5 6">IBRC-M10081</strain>
    </source>
</reference>
<gene>
    <name evidence="5" type="ORF">SAMN05192557_0932</name>
</gene>
<keyword evidence="1" id="KW-0547">Nucleotide-binding</keyword>
<dbReference type="AlphaFoldDB" id="A0A662Z2D9"/>
<comment type="caution">
    <text evidence="2">Lacks conserved residue(s) required for the propagation of feature annotation.</text>
</comment>
<dbReference type="InterPro" id="IPR011761">
    <property type="entry name" value="ATP-grasp"/>
</dbReference>
<dbReference type="PANTHER" id="PTHR21621:SF0">
    <property type="entry name" value="BETA-CITRYLGLUTAMATE SYNTHASE B-RELATED"/>
    <property type="match status" value="1"/>
</dbReference>
<evidence type="ECO:0000259" key="4">
    <source>
        <dbReference type="PROSITE" id="PS51160"/>
    </source>
</evidence>
<dbReference type="OrthoDB" id="9803907at2"/>
<dbReference type="InterPro" id="IPR005479">
    <property type="entry name" value="CPAse_ATP-bd"/>
</dbReference>
<dbReference type="GO" id="GO:0005737">
    <property type="term" value="C:cytoplasm"/>
    <property type="evidence" value="ECO:0007669"/>
    <property type="project" value="TreeGrafter"/>
</dbReference>
<accession>A0A662Z2D9</accession>
<evidence type="ECO:0000256" key="1">
    <source>
        <dbReference type="PROSITE-ProRule" id="PRU00409"/>
    </source>
</evidence>
<protein>
    <submittedName>
        <fullName evidence="5">D-alanine-D-alanine ligase</fullName>
    </submittedName>
</protein>
<feature type="domain" description="ATP-grasp" evidence="3">
    <location>
        <begin position="100"/>
        <end position="350"/>
    </location>
</feature>
<dbReference type="PROSITE" id="PS51160">
    <property type="entry name" value="ACYLPHOSPHATASE_3"/>
    <property type="match status" value="1"/>
</dbReference>